<dbReference type="Gene3D" id="3.30.160.100">
    <property type="entry name" value="Ribosome hibernation promotion factor-like"/>
    <property type="match status" value="1"/>
</dbReference>
<sequence length="134" mass="15076">MKLVIRAHHLSLPPELPKFLDKHVTRPLARVFDDSAAALTVFLGDTRPKRGGVDQECRLSFRIPGAKTLNVASVEKDLYKALLDASERLKRLVQREVAKMRSGSRKPMHRPLGRSWRERSSRQGVTPEGDPASL</sequence>
<dbReference type="SUPFAM" id="SSF69754">
    <property type="entry name" value="Ribosome binding protein Y (YfiA homologue)"/>
    <property type="match status" value="1"/>
</dbReference>
<dbReference type="EMBL" id="AP025591">
    <property type="protein sequence ID" value="BDG03348.1"/>
    <property type="molecule type" value="Genomic_DNA"/>
</dbReference>
<evidence type="ECO:0000256" key="1">
    <source>
        <dbReference type="SAM" id="MobiDB-lite"/>
    </source>
</evidence>
<evidence type="ECO:0008006" key="4">
    <source>
        <dbReference type="Google" id="ProtNLM"/>
    </source>
</evidence>
<feature type="region of interest" description="Disordered" evidence="1">
    <location>
        <begin position="96"/>
        <end position="134"/>
    </location>
</feature>
<name>A0ABM7WV24_9BACT</name>
<proteinExistence type="predicted"/>
<gene>
    <name evidence="2" type="ORF">AMOR_23440</name>
</gene>
<dbReference type="Proteomes" id="UP001162891">
    <property type="component" value="Chromosome"/>
</dbReference>
<evidence type="ECO:0000313" key="3">
    <source>
        <dbReference type="Proteomes" id="UP001162891"/>
    </source>
</evidence>
<accession>A0ABM7WV24</accession>
<feature type="compositionally biased region" description="Basic residues" evidence="1">
    <location>
        <begin position="102"/>
        <end position="112"/>
    </location>
</feature>
<dbReference type="InterPro" id="IPR003489">
    <property type="entry name" value="RHF/RaiA"/>
</dbReference>
<dbReference type="Pfam" id="PF02482">
    <property type="entry name" value="Ribosomal_S30AE"/>
    <property type="match status" value="1"/>
</dbReference>
<protein>
    <recommendedName>
        <fullName evidence="4">Ribosomal subunit interface protein</fullName>
    </recommendedName>
</protein>
<organism evidence="2 3">
    <name type="scientific">Anaeromyxobacter oryzae</name>
    <dbReference type="NCBI Taxonomy" id="2918170"/>
    <lineage>
        <taxon>Bacteria</taxon>
        <taxon>Pseudomonadati</taxon>
        <taxon>Myxococcota</taxon>
        <taxon>Myxococcia</taxon>
        <taxon>Myxococcales</taxon>
        <taxon>Cystobacterineae</taxon>
        <taxon>Anaeromyxobacteraceae</taxon>
        <taxon>Anaeromyxobacter</taxon>
    </lineage>
</organism>
<reference evidence="3" key="1">
    <citation type="journal article" date="2022" name="Int. J. Syst. Evol. Microbiol.">
        <title>Anaeromyxobacter oryzae sp. nov., Anaeromyxobacter diazotrophicus sp. nov. and Anaeromyxobacter paludicola sp. nov., isolated from paddy soils.</title>
        <authorList>
            <person name="Itoh H."/>
            <person name="Xu Z."/>
            <person name="Mise K."/>
            <person name="Masuda Y."/>
            <person name="Ushijima N."/>
            <person name="Hayakawa C."/>
            <person name="Shiratori Y."/>
            <person name="Senoo K."/>
        </authorList>
    </citation>
    <scope>NUCLEOTIDE SEQUENCE [LARGE SCALE GENOMIC DNA]</scope>
    <source>
        <strain evidence="3">Red232</strain>
    </source>
</reference>
<evidence type="ECO:0000313" key="2">
    <source>
        <dbReference type="EMBL" id="BDG03348.1"/>
    </source>
</evidence>
<dbReference type="InterPro" id="IPR036567">
    <property type="entry name" value="RHF-like"/>
</dbReference>
<keyword evidence="3" id="KW-1185">Reference proteome</keyword>
<dbReference type="RefSeq" id="WP_248361281.1">
    <property type="nucleotide sequence ID" value="NZ_AP025591.1"/>
</dbReference>